<protein>
    <submittedName>
        <fullName evidence="2">Uncharacterized protein</fullName>
    </submittedName>
</protein>
<dbReference type="PROSITE" id="PS51257">
    <property type="entry name" value="PROKAR_LIPOPROTEIN"/>
    <property type="match status" value="1"/>
</dbReference>
<gene>
    <name evidence="2" type="ORF">PQR62_18265</name>
</gene>
<accession>A0ABW9ABL0</accession>
<organism evidence="2 3">
    <name type="scientific">Herbaspirillum lusitanum</name>
    <dbReference type="NCBI Taxonomy" id="213312"/>
    <lineage>
        <taxon>Bacteria</taxon>
        <taxon>Pseudomonadati</taxon>
        <taxon>Pseudomonadota</taxon>
        <taxon>Betaproteobacteria</taxon>
        <taxon>Burkholderiales</taxon>
        <taxon>Oxalobacteraceae</taxon>
        <taxon>Herbaspirillum</taxon>
    </lineage>
</organism>
<dbReference type="EMBL" id="JAQQFM010000008">
    <property type="protein sequence ID" value="MFL9926228.1"/>
    <property type="molecule type" value="Genomic_DNA"/>
</dbReference>
<evidence type="ECO:0000256" key="1">
    <source>
        <dbReference type="SAM" id="SignalP"/>
    </source>
</evidence>
<evidence type="ECO:0000313" key="2">
    <source>
        <dbReference type="EMBL" id="MFL9926228.1"/>
    </source>
</evidence>
<reference evidence="2 3" key="1">
    <citation type="journal article" date="2024" name="Chem. Sci.">
        <title>Discovery of megapolipeptins by genome mining of a Burkholderiales bacteria collection.</title>
        <authorList>
            <person name="Paulo B.S."/>
            <person name="Recchia M.J.J."/>
            <person name="Lee S."/>
            <person name="Fergusson C.H."/>
            <person name="Romanowski S.B."/>
            <person name="Hernandez A."/>
            <person name="Krull N."/>
            <person name="Liu D.Y."/>
            <person name="Cavanagh H."/>
            <person name="Bos A."/>
            <person name="Gray C.A."/>
            <person name="Murphy B.T."/>
            <person name="Linington R.G."/>
            <person name="Eustaquio A.S."/>
        </authorList>
    </citation>
    <scope>NUCLEOTIDE SEQUENCE [LARGE SCALE GENOMIC DNA]</scope>
    <source>
        <strain evidence="2 3">RL21-008-BIB-A</strain>
    </source>
</reference>
<sequence length="48" mass="5354">MRIYSLYFAAAVTLLASSCAEAASREVFRSVNNEWFFQLLNTVGGIVH</sequence>
<feature type="signal peptide" evidence="1">
    <location>
        <begin position="1"/>
        <end position="22"/>
    </location>
</feature>
<name>A0ABW9ABL0_9BURK</name>
<proteinExistence type="predicted"/>
<dbReference type="Proteomes" id="UP001629246">
    <property type="component" value="Unassembled WGS sequence"/>
</dbReference>
<comment type="caution">
    <text evidence="2">The sequence shown here is derived from an EMBL/GenBank/DDBJ whole genome shotgun (WGS) entry which is preliminary data.</text>
</comment>
<keyword evidence="3" id="KW-1185">Reference proteome</keyword>
<evidence type="ECO:0000313" key="3">
    <source>
        <dbReference type="Proteomes" id="UP001629246"/>
    </source>
</evidence>
<keyword evidence="1" id="KW-0732">Signal</keyword>
<dbReference type="RefSeq" id="WP_408159441.1">
    <property type="nucleotide sequence ID" value="NZ_JAQQFM010000008.1"/>
</dbReference>
<feature type="chain" id="PRO_5046402758" evidence="1">
    <location>
        <begin position="23"/>
        <end position="48"/>
    </location>
</feature>